<name>A0ABC9SBY4_HELPX</name>
<evidence type="ECO:0000313" key="2">
    <source>
        <dbReference type="Proteomes" id="UP000011945"/>
    </source>
</evidence>
<sequence>MKDAQTFESFHQDLADFHQTMFKKRNYIEPKIRMGKYRGIS</sequence>
<dbReference type="Proteomes" id="UP000011945">
    <property type="component" value="Unassembled WGS sequence"/>
</dbReference>
<dbReference type="EMBL" id="APEZ01000002">
    <property type="protein sequence ID" value="EMH68877.1"/>
    <property type="molecule type" value="Genomic_DNA"/>
</dbReference>
<protein>
    <submittedName>
        <fullName evidence="1">Uncharacterized protein</fullName>
    </submittedName>
</protein>
<evidence type="ECO:0000313" key="1">
    <source>
        <dbReference type="EMBL" id="EMH68877.1"/>
    </source>
</evidence>
<dbReference type="AlphaFoldDB" id="A0ABC9SBY4"/>
<organism evidence="1 2">
    <name type="scientific">Helicobacter pylori HP260AFii</name>
    <dbReference type="NCBI Taxonomy" id="1159077"/>
    <lineage>
        <taxon>Bacteria</taxon>
        <taxon>Pseudomonadati</taxon>
        <taxon>Campylobacterota</taxon>
        <taxon>Epsilonproteobacteria</taxon>
        <taxon>Campylobacterales</taxon>
        <taxon>Helicobacteraceae</taxon>
        <taxon>Helicobacter</taxon>
    </lineage>
</organism>
<proteinExistence type="predicted"/>
<accession>A0ABC9SBY4</accession>
<comment type="caution">
    <text evidence="1">The sequence shown here is derived from an EMBL/GenBank/DDBJ whole genome shotgun (WGS) entry which is preliminary data.</text>
</comment>
<reference evidence="1 2" key="1">
    <citation type="submission" date="2012-12" db="EMBL/GenBank/DDBJ databases">
        <authorList>
            <person name="Weinstock G."/>
            <person name="Sodergren E."/>
            <person name="Lobos E.A."/>
            <person name="Fulton L."/>
            <person name="Fulton R."/>
            <person name="Courtney L."/>
            <person name="Fronick C."/>
            <person name="O'Laughlin M."/>
            <person name="Godfrey J."/>
            <person name="Wilson R.M."/>
            <person name="Miner T."/>
            <person name="Farmer C."/>
            <person name="Delehaunty K."/>
            <person name="Cordes M."/>
            <person name="Minx P."/>
            <person name="Tomlinson C."/>
            <person name="Chen J."/>
            <person name="Wollam A."/>
            <person name="Pepin K.H."/>
            <person name="Bhonagiri V."/>
            <person name="Zhang X."/>
            <person name="Suruliraj S."/>
            <person name="Antonio M."/>
            <person name="Secka O."/>
            <person name="Thomas J."/>
            <person name="Warren W."/>
            <person name="Mitreva M."/>
            <person name="Mardis E.R."/>
            <person name="Wilson R.K."/>
        </authorList>
    </citation>
    <scope>NUCLEOTIDE SEQUENCE [LARGE SCALE GENOMIC DNA]</scope>
    <source>
        <strain evidence="1 2">HP260AFii</strain>
    </source>
</reference>
<gene>
    <name evidence="1" type="ORF">HMPREF1449_00151</name>
</gene>